<proteinExistence type="predicted"/>
<evidence type="ECO:0000313" key="5">
    <source>
        <dbReference type="Proteomes" id="UP000053372"/>
    </source>
</evidence>
<evidence type="ECO:0008006" key="6">
    <source>
        <dbReference type="Google" id="ProtNLM"/>
    </source>
</evidence>
<protein>
    <recommendedName>
        <fullName evidence="6">Transcriptional regulator</fullName>
    </recommendedName>
</protein>
<dbReference type="AlphaFoldDB" id="A0A0V7ZM83"/>
<dbReference type="RefSeq" id="WP_058183899.1">
    <property type="nucleotide sequence ID" value="NZ_LMTZ01000100.1"/>
</dbReference>
<gene>
    <name evidence="4" type="ORF">BC008_24185</name>
    <name evidence="3" type="ORF">BC008_42170</name>
</gene>
<feature type="region of interest" description="Disordered" evidence="1">
    <location>
        <begin position="1"/>
        <end position="31"/>
    </location>
</feature>
<reference evidence="3 5" key="1">
    <citation type="journal article" date="2015" name="Genome Announc.">
        <title>Draft Genome of the Euendolithic (true boring) Cyanobacterium Mastigocoleus testarum strain BC008.</title>
        <authorList>
            <person name="Guida B.S."/>
            <person name="Garcia-Pichel F."/>
        </authorList>
    </citation>
    <scope>NUCLEOTIDE SEQUENCE [LARGE SCALE GENOMIC DNA]</scope>
    <source>
        <strain evidence="3 5">BC008</strain>
    </source>
</reference>
<name>A0A0V7ZM83_9CYAN</name>
<evidence type="ECO:0000256" key="1">
    <source>
        <dbReference type="SAM" id="MobiDB-lite"/>
    </source>
</evidence>
<dbReference type="Proteomes" id="UP000053372">
    <property type="component" value="Unassembled WGS sequence"/>
</dbReference>
<keyword evidence="2" id="KW-1133">Transmembrane helix</keyword>
<keyword evidence="2" id="KW-0472">Membrane</keyword>
<dbReference type="EMBL" id="LMTZ01000100">
    <property type="protein sequence ID" value="KST66078.1"/>
    <property type="molecule type" value="Genomic_DNA"/>
</dbReference>
<dbReference type="EMBL" id="LMTZ01000107">
    <property type="protein sequence ID" value="KST65534.1"/>
    <property type="molecule type" value="Genomic_DNA"/>
</dbReference>
<evidence type="ECO:0000313" key="3">
    <source>
        <dbReference type="EMBL" id="KST65534.1"/>
    </source>
</evidence>
<keyword evidence="5" id="KW-1185">Reference proteome</keyword>
<organism evidence="3 5">
    <name type="scientific">Mastigocoleus testarum BC008</name>
    <dbReference type="NCBI Taxonomy" id="371196"/>
    <lineage>
        <taxon>Bacteria</taxon>
        <taxon>Bacillati</taxon>
        <taxon>Cyanobacteriota</taxon>
        <taxon>Cyanophyceae</taxon>
        <taxon>Nostocales</taxon>
        <taxon>Hapalosiphonaceae</taxon>
        <taxon>Mastigocoleus</taxon>
    </lineage>
</organism>
<comment type="caution">
    <text evidence="3">The sequence shown here is derived from an EMBL/GenBank/DDBJ whole genome shotgun (WGS) entry which is preliminary data.</text>
</comment>
<sequence>MTTEYQFEDRSNLPRSQGLSEGMEEHTNQSTGAMDILKRDRFELLSAYLDGEVTAAERRLIEQWLDNEPEVQRLYVRLLKLRKGLRTLPVPEQQPVEETIKQVTKRISRGYRQAIIYGGAAIAACVIGAMGNLLSGGEGALVQMAIREPQQQPSSPNDTSLMVAINSPVFPIPKTEISPDKAVGEIGNPGWDVDVNDNGFN</sequence>
<feature type="transmembrane region" description="Helical" evidence="2">
    <location>
        <begin position="114"/>
        <end position="134"/>
    </location>
</feature>
<keyword evidence="2" id="KW-0812">Transmembrane</keyword>
<evidence type="ECO:0000256" key="2">
    <source>
        <dbReference type="SAM" id="Phobius"/>
    </source>
</evidence>
<evidence type="ECO:0000313" key="4">
    <source>
        <dbReference type="EMBL" id="KST66078.1"/>
    </source>
</evidence>
<dbReference type="OrthoDB" id="463972at2"/>
<accession>A0A0V7ZM83</accession>